<dbReference type="PANTHER" id="PTHR22948:SF76">
    <property type="entry name" value="FI20010P1-RELATED"/>
    <property type="match status" value="1"/>
</dbReference>
<evidence type="ECO:0000313" key="10">
    <source>
        <dbReference type="RefSeq" id="XP_022323469.1"/>
    </source>
</evidence>
<organism evidence="9 10">
    <name type="scientific">Crassostrea virginica</name>
    <name type="common">Eastern oyster</name>
    <dbReference type="NCBI Taxonomy" id="6565"/>
    <lineage>
        <taxon>Eukaryota</taxon>
        <taxon>Metazoa</taxon>
        <taxon>Spiralia</taxon>
        <taxon>Lophotrochozoa</taxon>
        <taxon>Mollusca</taxon>
        <taxon>Bivalvia</taxon>
        <taxon>Autobranchia</taxon>
        <taxon>Pteriomorphia</taxon>
        <taxon>Ostreida</taxon>
        <taxon>Ostreoidea</taxon>
        <taxon>Ostreidae</taxon>
        <taxon>Crassostrea</taxon>
    </lineage>
</organism>
<accession>A0A8B8D7D8</accession>
<dbReference type="CDD" id="cd09972">
    <property type="entry name" value="LOTUS_TDRD_OSKAR"/>
    <property type="match status" value="1"/>
</dbReference>
<dbReference type="OrthoDB" id="10052065at2759"/>
<dbReference type="KEGG" id="cvn:111124670"/>
<evidence type="ECO:0000256" key="6">
    <source>
        <dbReference type="SAM" id="MobiDB-lite"/>
    </source>
</evidence>
<comment type="subcellular location">
    <subcellularLocation>
        <location evidence="1">Cytoplasm</location>
    </subcellularLocation>
</comment>
<dbReference type="PANTHER" id="PTHR22948">
    <property type="entry name" value="TUDOR DOMAIN CONTAINING PROTEIN"/>
    <property type="match status" value="1"/>
</dbReference>
<dbReference type="GeneID" id="111124670"/>
<keyword evidence="4" id="KW-0221">Differentiation</keyword>
<sequence length="1210" mass="134347">MSSKAQKKEEVKKNLRSLLLSAPAALTIDELKRDYHDFIMEPIPFRALGYVNIEDLLKDMTDALYITWKKGVMCVAGIADSNTAHIQKLVSKQKVANKNKWATLRKGGPPPQRHRSQPPRPLPTVPAFLRNHLKELFKSYPDGLPFTHFDAAFSKRFNIQIDPIRLGFTSLRELLKSVPFILEVKELQNGEVRVYPVVSSYDQSNQSSYKSYATNLPPRLERQKSLENNAFFQPSAGAVSTSKSRPENSQPATTFKPPQSVGRGRKKSSSNRQDQPGQRRRYGSEESSGTFSSSDLGEDLESSISHQLHFELQQLLKNRPEGLWATKLLAEYMETFGKELKPMDHGYTSVIELCSALPHVVRMERPHTKGDWKLFDKRLPSPIKPVYRTEKGASCNGEMSAADSILKETIRQVLQAHPEGVRLQDLAAVFQEETGKPLEWEKLGFTRVETFALSLADTVLRFEYKGSNSIFLYAIDGDSPASTDLLLPREASHQPPALAESSQSANNYQSSGLTEADSDIPSDAIGPGSCYTPIDLPPLDSWIEIYVANVASPGQFWFQLRGPKTSLALERLMNQLEESYSREAGMRYRIPSEMVTVGLIVAAIFPEDENWHRCVITGMCPGNYVEVYFVDYGNTCDVHRSNIRFLRSRFLRLPAQAICGRLCNIQCIGTEWSVESQSCMLRHVMCRPLVAIATSEKNRVMSLCLCDTSGKDDIHINDVLIQEGHAQFVVDNPDLVYSQDPQVISDFPFSCDSETGSTISDAAFFESLAVQGSTESGHCVLQLYLTSDSKVIVHLINLKGVAYLLSSDISSFFWDEDVLTSMLVQKKASHVKKIKVTAEEYPALFHELYQYGVKSVRQKILTLYELDSVPSILKLFRSPHSELEQNVSQLMESFDPEDPYWTGEDFEVLTSEIESLSTTEMEETLQILQFKRKRVLQNMLNNPDNTEEMVNELNEVEMKIKNLKAMLKNKLETSGSESAAAAGYQDDGVDPRQFEDAAKGDNQYLSTSPQKKVSDTNLTASPLRTVSPNDPTASPLKTVTPNGLTASPQKIVFNTALSSKPVATVASIPQPKPAVSEPVVSEPAISSANPSIQPLNTTSLLQQITQHQQQLNLFQTLLLNQCSNPGPALPPGTDPLLQVPPMSMAGVNPSGGIPGLGRGMPAMNNNPLGNYLLPGLLPLLENLNLKQDGGNSSTYPGLGRGMPRQNPHPE</sequence>
<evidence type="ECO:0000313" key="9">
    <source>
        <dbReference type="Proteomes" id="UP000694844"/>
    </source>
</evidence>
<feature type="compositionally biased region" description="Polar residues" evidence="6">
    <location>
        <begin position="500"/>
        <end position="513"/>
    </location>
</feature>
<evidence type="ECO:0000259" key="8">
    <source>
        <dbReference type="PROSITE" id="PS51644"/>
    </source>
</evidence>
<feature type="region of interest" description="Disordered" evidence="6">
    <location>
        <begin position="102"/>
        <end position="121"/>
    </location>
</feature>
<dbReference type="InterPro" id="IPR050621">
    <property type="entry name" value="Tudor_domain_containing"/>
</dbReference>
<name>A0A8B8D7D8_CRAVI</name>
<dbReference type="InterPro" id="IPR041966">
    <property type="entry name" value="LOTUS-like"/>
</dbReference>
<keyword evidence="3" id="KW-0677">Repeat</keyword>
<keyword evidence="5" id="KW-0175">Coiled coil</keyword>
<feature type="domain" description="HTH OST-type" evidence="8">
    <location>
        <begin position="125"/>
        <end position="198"/>
    </location>
</feature>
<feature type="region of interest" description="Disordered" evidence="6">
    <location>
        <begin position="491"/>
        <end position="522"/>
    </location>
</feature>
<dbReference type="GO" id="GO:0007283">
    <property type="term" value="P:spermatogenesis"/>
    <property type="evidence" value="ECO:0007669"/>
    <property type="project" value="UniProtKB-KW"/>
</dbReference>
<dbReference type="GO" id="GO:0030154">
    <property type="term" value="P:cell differentiation"/>
    <property type="evidence" value="ECO:0007669"/>
    <property type="project" value="UniProtKB-ARBA"/>
</dbReference>
<feature type="region of interest" description="Disordered" evidence="6">
    <location>
        <begin position="1187"/>
        <end position="1210"/>
    </location>
</feature>
<dbReference type="GO" id="GO:0005737">
    <property type="term" value="C:cytoplasm"/>
    <property type="evidence" value="ECO:0007669"/>
    <property type="project" value="UniProtKB-SubCell"/>
</dbReference>
<evidence type="ECO:0000259" key="7">
    <source>
        <dbReference type="PROSITE" id="PS50304"/>
    </source>
</evidence>
<keyword evidence="4" id="KW-0744">Spermatogenesis</keyword>
<feature type="compositionally biased region" description="Low complexity" evidence="6">
    <location>
        <begin position="285"/>
        <end position="295"/>
    </location>
</feature>
<feature type="compositionally biased region" description="Polar residues" evidence="6">
    <location>
        <begin position="235"/>
        <end position="257"/>
    </location>
</feature>
<evidence type="ECO:0000256" key="2">
    <source>
        <dbReference type="ARBA" id="ARBA00022490"/>
    </source>
</evidence>
<dbReference type="PROSITE" id="PS51644">
    <property type="entry name" value="HTH_OST"/>
    <property type="match status" value="4"/>
</dbReference>
<feature type="domain" description="HTH OST-type" evidence="8">
    <location>
        <begin position="7"/>
        <end position="80"/>
    </location>
</feature>
<feature type="coiled-coil region" evidence="5">
    <location>
        <begin position="946"/>
        <end position="973"/>
    </location>
</feature>
<dbReference type="CDD" id="cd08824">
    <property type="entry name" value="LOTUS"/>
    <property type="match status" value="1"/>
</dbReference>
<dbReference type="SUPFAM" id="SSF63748">
    <property type="entry name" value="Tudor/PWWP/MBT"/>
    <property type="match status" value="1"/>
</dbReference>
<dbReference type="Proteomes" id="UP000694844">
    <property type="component" value="Chromosome 3"/>
</dbReference>
<dbReference type="Pfam" id="PF00567">
    <property type="entry name" value="TUDOR"/>
    <property type="match status" value="1"/>
</dbReference>
<evidence type="ECO:0000256" key="5">
    <source>
        <dbReference type="SAM" id="Coils"/>
    </source>
</evidence>
<proteinExistence type="predicted"/>
<protein>
    <submittedName>
        <fullName evidence="10">Tudor domain-containing protein 5-like</fullName>
    </submittedName>
</protein>
<dbReference type="Gene3D" id="3.30.420.610">
    <property type="entry name" value="LOTUS domain-like"/>
    <property type="match status" value="4"/>
</dbReference>
<evidence type="ECO:0000256" key="4">
    <source>
        <dbReference type="ARBA" id="ARBA00022871"/>
    </source>
</evidence>
<reference evidence="10" key="1">
    <citation type="submission" date="2025-08" db="UniProtKB">
        <authorList>
            <consortium name="RefSeq"/>
        </authorList>
    </citation>
    <scope>IDENTIFICATION</scope>
    <source>
        <tissue evidence="10">Whole sample</tissue>
    </source>
</reference>
<keyword evidence="2" id="KW-0963">Cytoplasm</keyword>
<dbReference type="Pfam" id="PF12872">
    <property type="entry name" value="OST-HTH"/>
    <property type="match status" value="4"/>
</dbReference>
<feature type="domain" description="HTH OST-type" evidence="8">
    <location>
        <begin position="402"/>
        <end position="476"/>
    </location>
</feature>
<feature type="region of interest" description="Disordered" evidence="6">
    <location>
        <begin position="235"/>
        <end position="298"/>
    </location>
</feature>
<feature type="domain" description="HTH OST-type" evidence="8">
    <location>
        <begin position="304"/>
        <end position="378"/>
    </location>
</feature>
<dbReference type="AlphaFoldDB" id="A0A8B8D7D8"/>
<dbReference type="SMART" id="SM00333">
    <property type="entry name" value="TUDOR"/>
    <property type="match status" value="1"/>
</dbReference>
<evidence type="ECO:0000256" key="1">
    <source>
        <dbReference type="ARBA" id="ARBA00004496"/>
    </source>
</evidence>
<evidence type="ECO:0000256" key="3">
    <source>
        <dbReference type="ARBA" id="ARBA00022737"/>
    </source>
</evidence>
<feature type="domain" description="Tudor" evidence="7">
    <location>
        <begin position="594"/>
        <end position="653"/>
    </location>
</feature>
<feature type="region of interest" description="Disordered" evidence="6">
    <location>
        <begin position="974"/>
        <end position="1043"/>
    </location>
</feature>
<dbReference type="PROSITE" id="PS50304">
    <property type="entry name" value="TUDOR"/>
    <property type="match status" value="1"/>
</dbReference>
<dbReference type="Gene3D" id="2.40.50.90">
    <property type="match status" value="1"/>
</dbReference>
<dbReference type="InterPro" id="IPR025605">
    <property type="entry name" value="OST-HTH/LOTUS_dom"/>
</dbReference>
<dbReference type="InterPro" id="IPR002999">
    <property type="entry name" value="Tudor"/>
</dbReference>
<feature type="compositionally biased region" description="Basic and acidic residues" evidence="6">
    <location>
        <begin position="989"/>
        <end position="999"/>
    </location>
</feature>
<dbReference type="RefSeq" id="XP_022323469.1">
    <property type="nucleotide sequence ID" value="XM_022467761.1"/>
</dbReference>
<dbReference type="Gene3D" id="2.30.30.140">
    <property type="match status" value="1"/>
</dbReference>
<gene>
    <name evidence="10" type="primary">LOC111124670</name>
</gene>
<keyword evidence="9" id="KW-1185">Reference proteome</keyword>
<dbReference type="InterPro" id="IPR035437">
    <property type="entry name" value="SNase_OB-fold_sf"/>
</dbReference>
<feature type="compositionally biased region" description="Polar residues" evidence="6">
    <location>
        <begin position="1003"/>
        <end position="1043"/>
    </location>
</feature>